<evidence type="ECO:0000256" key="10">
    <source>
        <dbReference type="SAM" id="Phobius"/>
    </source>
</evidence>
<feature type="region of interest" description="Disordered" evidence="9">
    <location>
        <begin position="526"/>
        <end position="591"/>
    </location>
</feature>
<dbReference type="InterPro" id="IPR033480">
    <property type="entry name" value="sCache_2"/>
</dbReference>
<gene>
    <name evidence="12" type="ORF">RY831_12560</name>
</gene>
<feature type="transmembrane region" description="Helical" evidence="10">
    <location>
        <begin position="196"/>
        <end position="214"/>
    </location>
</feature>
<sequence length="591" mass="63182">MAAQQISSSTSITRKLGLLVASAFIGLVCMTAVFIYAEKQSMMKERQMAVQQIVETAHGILVHHHDLAVKGTVPEKDAKQNAMDAIKRLRYGGNEYFWINDMHPRMIMHPIRPELEGKDLSDNKDPTGKRLFVEFVNTVRQSGGGMVSYMWPKPGSSEPVEKVSYVKGFAPWGWVIGSGVYVDSVNEAMIVKAVEFLGAALVFGILLLAVGFAISRSVLRQLGSEPAYAVDITQQIAAGDLSVPIKLKEGDQVSLLYAIKTMRDSIVRIVSEMRASADTIASESAQIASGNLELSSRTEQQAGSLEETASSMEELTSTVKQNAENARQADALAAAASDVATKGGDVIHQVVGTMEQINDSSRKIVDIISVIDGIAFQTNILALNAAVEAARAGEQGRGFAVVASEVRTLAQRSANAAKEIKALIGDSTEKVENGSRLVNQAGATMQEIVESVHRVTGIMREITAASQEQTSGIEQINAAITHMDGVTQQNAALVEEAAAASEALQNQAARLSQAVGLFKLEHSQHQPIPASAASRVAPPPVQPARKAAPRIDATRPTGKSVLKPVQKSGQGVAKRPAIAGKQSAQDDWEEF</sequence>
<keyword evidence="13" id="KW-1185">Reference proteome</keyword>
<feature type="domain" description="Methyl-accepting transducer" evidence="11">
    <location>
        <begin position="276"/>
        <end position="505"/>
    </location>
</feature>
<dbReference type="InterPro" id="IPR004089">
    <property type="entry name" value="MCPsignal_dom"/>
</dbReference>
<dbReference type="PROSITE" id="PS50111">
    <property type="entry name" value="CHEMOTAXIS_TRANSDUC_2"/>
    <property type="match status" value="1"/>
</dbReference>
<dbReference type="PANTHER" id="PTHR43531">
    <property type="entry name" value="PROTEIN ICFG"/>
    <property type="match status" value="1"/>
</dbReference>
<keyword evidence="8" id="KW-0807">Transducer</keyword>
<reference evidence="12 13" key="1">
    <citation type="submission" date="2023-10" db="EMBL/GenBank/DDBJ databases">
        <title>Noviherbaspirillum sp. CPCC 100848 genome assembly.</title>
        <authorList>
            <person name="Li X.Y."/>
            <person name="Fang X.M."/>
        </authorList>
    </citation>
    <scope>NUCLEOTIDE SEQUENCE [LARGE SCALE GENOMIC DNA]</scope>
    <source>
        <strain evidence="12 13">CPCC 100848</strain>
    </source>
</reference>
<evidence type="ECO:0000256" key="1">
    <source>
        <dbReference type="ARBA" id="ARBA00004651"/>
    </source>
</evidence>
<dbReference type="PANTHER" id="PTHR43531:SF14">
    <property type="entry name" value="METHYL-ACCEPTING CHEMOTAXIS PROTEIN I-RELATED"/>
    <property type="match status" value="1"/>
</dbReference>
<dbReference type="Gene3D" id="3.30.450.20">
    <property type="entry name" value="PAS domain"/>
    <property type="match status" value="1"/>
</dbReference>
<comment type="similarity">
    <text evidence="7">Belongs to the methyl-accepting chemotaxis (MCP) protein family.</text>
</comment>
<dbReference type="Pfam" id="PF00015">
    <property type="entry name" value="MCPsignal"/>
    <property type="match status" value="1"/>
</dbReference>
<evidence type="ECO:0000313" key="12">
    <source>
        <dbReference type="EMBL" id="MEC4719986.1"/>
    </source>
</evidence>
<dbReference type="SUPFAM" id="SSF58104">
    <property type="entry name" value="Methyl-accepting chemotaxis protein (MCP) signaling domain"/>
    <property type="match status" value="1"/>
</dbReference>
<evidence type="ECO:0000256" key="8">
    <source>
        <dbReference type="PROSITE-ProRule" id="PRU00284"/>
    </source>
</evidence>
<dbReference type="Pfam" id="PF17200">
    <property type="entry name" value="sCache_2"/>
    <property type="match status" value="1"/>
</dbReference>
<keyword evidence="4 10" id="KW-0812">Transmembrane</keyword>
<keyword evidence="2" id="KW-1003">Cell membrane</keyword>
<proteinExistence type="inferred from homology"/>
<comment type="subcellular location">
    <subcellularLocation>
        <location evidence="1">Cell membrane</location>
        <topology evidence="1">Multi-pass membrane protein</topology>
    </subcellularLocation>
</comment>
<evidence type="ECO:0000259" key="11">
    <source>
        <dbReference type="PROSITE" id="PS50111"/>
    </source>
</evidence>
<accession>A0ABU6J8M2</accession>
<keyword evidence="6 10" id="KW-0472">Membrane</keyword>
<evidence type="ECO:0000313" key="13">
    <source>
        <dbReference type="Proteomes" id="UP001352263"/>
    </source>
</evidence>
<feature type="transmembrane region" description="Helical" evidence="10">
    <location>
        <begin position="16"/>
        <end position="37"/>
    </location>
</feature>
<protein>
    <submittedName>
        <fullName evidence="12">Methyl-accepting chemotaxis protein</fullName>
    </submittedName>
</protein>
<evidence type="ECO:0000256" key="9">
    <source>
        <dbReference type="SAM" id="MobiDB-lite"/>
    </source>
</evidence>
<keyword evidence="3" id="KW-0488">Methylation</keyword>
<dbReference type="RefSeq" id="WP_326506701.1">
    <property type="nucleotide sequence ID" value="NZ_JAWIIV010000009.1"/>
</dbReference>
<name>A0ABU6J8M2_9BURK</name>
<dbReference type="Gene3D" id="1.10.287.950">
    <property type="entry name" value="Methyl-accepting chemotaxis protein"/>
    <property type="match status" value="1"/>
</dbReference>
<dbReference type="CDD" id="cd11386">
    <property type="entry name" value="MCP_signal"/>
    <property type="match status" value="1"/>
</dbReference>
<keyword evidence="5 10" id="KW-1133">Transmembrane helix</keyword>
<dbReference type="InterPro" id="IPR051310">
    <property type="entry name" value="MCP_chemotaxis"/>
</dbReference>
<evidence type="ECO:0000256" key="6">
    <source>
        <dbReference type="ARBA" id="ARBA00023136"/>
    </source>
</evidence>
<dbReference type="SMART" id="SM01049">
    <property type="entry name" value="Cache_2"/>
    <property type="match status" value="1"/>
</dbReference>
<evidence type="ECO:0000256" key="5">
    <source>
        <dbReference type="ARBA" id="ARBA00022989"/>
    </source>
</evidence>
<dbReference type="Proteomes" id="UP001352263">
    <property type="component" value="Unassembled WGS sequence"/>
</dbReference>
<evidence type="ECO:0000256" key="2">
    <source>
        <dbReference type="ARBA" id="ARBA00022475"/>
    </source>
</evidence>
<evidence type="ECO:0000256" key="4">
    <source>
        <dbReference type="ARBA" id="ARBA00022692"/>
    </source>
</evidence>
<evidence type="ECO:0000256" key="7">
    <source>
        <dbReference type="ARBA" id="ARBA00029447"/>
    </source>
</evidence>
<dbReference type="EMBL" id="JAWIIV010000009">
    <property type="protein sequence ID" value="MEC4719986.1"/>
    <property type="molecule type" value="Genomic_DNA"/>
</dbReference>
<feature type="compositionally biased region" description="Low complexity" evidence="9">
    <location>
        <begin position="527"/>
        <end position="536"/>
    </location>
</feature>
<comment type="caution">
    <text evidence="12">The sequence shown here is derived from an EMBL/GenBank/DDBJ whole genome shotgun (WGS) entry which is preliminary data.</text>
</comment>
<evidence type="ECO:0000256" key="3">
    <source>
        <dbReference type="ARBA" id="ARBA00022481"/>
    </source>
</evidence>
<organism evidence="12 13">
    <name type="scientific">Noviherbaspirillum album</name>
    <dbReference type="NCBI Taxonomy" id="3080276"/>
    <lineage>
        <taxon>Bacteria</taxon>
        <taxon>Pseudomonadati</taxon>
        <taxon>Pseudomonadota</taxon>
        <taxon>Betaproteobacteria</taxon>
        <taxon>Burkholderiales</taxon>
        <taxon>Oxalobacteraceae</taxon>
        <taxon>Noviherbaspirillum</taxon>
    </lineage>
</organism>
<dbReference type="SMART" id="SM00283">
    <property type="entry name" value="MA"/>
    <property type="match status" value="1"/>
</dbReference>